<name>A0A4S8IPQ2_MUSBA</name>
<feature type="region of interest" description="Disordered" evidence="1">
    <location>
        <begin position="314"/>
        <end position="349"/>
    </location>
</feature>
<evidence type="ECO:0000256" key="1">
    <source>
        <dbReference type="SAM" id="MobiDB-lite"/>
    </source>
</evidence>
<keyword evidence="2" id="KW-0812">Transmembrane</keyword>
<evidence type="ECO:0000313" key="4">
    <source>
        <dbReference type="Proteomes" id="UP000317650"/>
    </source>
</evidence>
<evidence type="ECO:0000313" key="3">
    <source>
        <dbReference type="EMBL" id="THU50573.1"/>
    </source>
</evidence>
<organism evidence="3 4">
    <name type="scientific">Musa balbisiana</name>
    <name type="common">Banana</name>
    <dbReference type="NCBI Taxonomy" id="52838"/>
    <lineage>
        <taxon>Eukaryota</taxon>
        <taxon>Viridiplantae</taxon>
        <taxon>Streptophyta</taxon>
        <taxon>Embryophyta</taxon>
        <taxon>Tracheophyta</taxon>
        <taxon>Spermatophyta</taxon>
        <taxon>Magnoliopsida</taxon>
        <taxon>Liliopsida</taxon>
        <taxon>Zingiberales</taxon>
        <taxon>Musaceae</taxon>
        <taxon>Musa</taxon>
    </lineage>
</organism>
<keyword evidence="2" id="KW-1133">Transmembrane helix</keyword>
<sequence>MHHTTLPPLHIYAEACLVMGIAAVGLVYVVVMVIEAVESSRTAQLLPDYCCFPTQHLLAVDGNGDGLHAKGFVLAGSDAGAVEWTEMESLCLLSIWQRPLPSCPAARKTFGKLGTGPMTGFPSGTERRKNSPARSHICLTIDSSISLLNPTNWRLLPEMTKKGRSPTKAVLPIHHPSPHIDILQIPVLLRGPYPGLVYSLPIPPTTACFSQPAPKSHYPASCAPAKCTPALTPPQTNKSSTFAIHEYIDISIAQKKYSILTGSGGAGTGDGGIDHGDGEVGGEQELACDGQPDDPGADDNNVVLGTWICDGGDGSVPPGSEAGAISPLIEGDAGHCEGSAGGGGGEGSDVQVRVWERAGDGFHTGLDPVS</sequence>
<dbReference type="AlphaFoldDB" id="A0A4S8IPQ2"/>
<comment type="caution">
    <text evidence="3">The sequence shown here is derived from an EMBL/GenBank/DDBJ whole genome shotgun (WGS) entry which is preliminary data.</text>
</comment>
<proteinExistence type="predicted"/>
<keyword evidence="2" id="KW-0472">Membrane</keyword>
<feature type="transmembrane region" description="Helical" evidence="2">
    <location>
        <begin position="12"/>
        <end position="34"/>
    </location>
</feature>
<reference evidence="3 4" key="1">
    <citation type="journal article" date="2019" name="Nat. Plants">
        <title>Genome sequencing of Musa balbisiana reveals subgenome evolution and function divergence in polyploid bananas.</title>
        <authorList>
            <person name="Yao X."/>
        </authorList>
    </citation>
    <scope>NUCLEOTIDE SEQUENCE [LARGE SCALE GENOMIC DNA]</scope>
    <source>
        <strain evidence="4">cv. DH-PKW</strain>
        <tissue evidence="3">Leaves</tissue>
    </source>
</reference>
<protein>
    <submittedName>
        <fullName evidence="3">Uncharacterized protein</fullName>
    </submittedName>
</protein>
<evidence type="ECO:0000256" key="2">
    <source>
        <dbReference type="SAM" id="Phobius"/>
    </source>
</evidence>
<dbReference type="Proteomes" id="UP000317650">
    <property type="component" value="Chromosome 6"/>
</dbReference>
<gene>
    <name evidence="3" type="ORF">C4D60_Mb06t21670</name>
</gene>
<keyword evidence="4" id="KW-1185">Reference proteome</keyword>
<accession>A0A4S8IPQ2</accession>
<dbReference type="EMBL" id="PYDT01000009">
    <property type="protein sequence ID" value="THU50573.1"/>
    <property type="molecule type" value="Genomic_DNA"/>
</dbReference>